<dbReference type="BioCyc" id="FCF748224-HMP:GTSS-1377-MONOMER"/>
<evidence type="ECO:0000313" key="1">
    <source>
        <dbReference type="EMBL" id="EFQ06243.1"/>
    </source>
</evidence>
<sequence length="58" mass="5882">MNPTTFTSGRDASRLACTQVHAAAGCRPCTAGTPSSTAQLPVDAALNAHGLTLLMVLL</sequence>
<evidence type="ECO:0000313" key="2">
    <source>
        <dbReference type="Proteomes" id="UP000006028"/>
    </source>
</evidence>
<reference evidence="1 2" key="1">
    <citation type="submission" date="2010-08" db="EMBL/GenBank/DDBJ databases">
        <authorList>
            <person name="Weinstock G."/>
            <person name="Sodergren E."/>
            <person name="Clifton S."/>
            <person name="Fulton L."/>
            <person name="Fulton B."/>
            <person name="Courtney L."/>
            <person name="Fronick C."/>
            <person name="Harrison M."/>
            <person name="Strong C."/>
            <person name="Farmer C."/>
            <person name="Delahaunty K."/>
            <person name="Markovic C."/>
            <person name="Hall O."/>
            <person name="Minx P."/>
            <person name="Tomlinson C."/>
            <person name="Mitreva M."/>
            <person name="Hou S."/>
            <person name="Chen J."/>
            <person name="Wollam A."/>
            <person name="Pepin K.H."/>
            <person name="Johnson M."/>
            <person name="Bhonagiri V."/>
            <person name="Zhang X."/>
            <person name="Suruliraj S."/>
            <person name="Warren W."/>
            <person name="Chinwalla A."/>
            <person name="Mardis E.R."/>
            <person name="Wilson R.K."/>
        </authorList>
    </citation>
    <scope>NUCLEOTIDE SEQUENCE [LARGE SCALE GENOMIC DNA]</scope>
    <source>
        <strain evidence="1 2">KLE1255</strain>
    </source>
</reference>
<proteinExistence type="predicted"/>
<dbReference type="AlphaFoldDB" id="E2ZKR8"/>
<gene>
    <name evidence="1" type="ORF">HMPREF9436_02271</name>
</gene>
<name>E2ZKR8_9FIRM</name>
<comment type="caution">
    <text evidence="1">The sequence shown here is derived from an EMBL/GenBank/DDBJ whole genome shotgun (WGS) entry which is preliminary data.</text>
</comment>
<dbReference type="EMBL" id="AECU01000174">
    <property type="protein sequence ID" value="EFQ06243.1"/>
    <property type="molecule type" value="Genomic_DNA"/>
</dbReference>
<protein>
    <submittedName>
        <fullName evidence="1">Uncharacterized protein</fullName>
    </submittedName>
</protein>
<organism evidence="1 2">
    <name type="scientific">Faecalibacterium cf. prausnitzii KLE1255</name>
    <dbReference type="NCBI Taxonomy" id="748224"/>
    <lineage>
        <taxon>Bacteria</taxon>
        <taxon>Bacillati</taxon>
        <taxon>Bacillota</taxon>
        <taxon>Clostridia</taxon>
        <taxon>Eubacteriales</taxon>
        <taxon>Oscillospiraceae</taxon>
        <taxon>Faecalibacterium</taxon>
    </lineage>
</organism>
<dbReference type="HOGENOM" id="CLU_2972738_0_0_9"/>
<dbReference type="Proteomes" id="UP000006028">
    <property type="component" value="Unassembled WGS sequence"/>
</dbReference>
<accession>E2ZKR8</accession>